<dbReference type="AlphaFoldDB" id="A0A7K3RRU6"/>
<proteinExistence type="predicted"/>
<evidence type="ECO:0000313" key="1">
    <source>
        <dbReference type="EMBL" id="NEC17919.1"/>
    </source>
</evidence>
<organism evidence="1 2">
    <name type="scientific">Streptomyces parvus</name>
    <dbReference type="NCBI Taxonomy" id="66428"/>
    <lineage>
        <taxon>Bacteria</taxon>
        <taxon>Bacillati</taxon>
        <taxon>Actinomycetota</taxon>
        <taxon>Actinomycetes</taxon>
        <taxon>Kitasatosporales</taxon>
        <taxon>Streptomycetaceae</taxon>
        <taxon>Streptomyces</taxon>
    </lineage>
</organism>
<sequence length="53" mass="6043">MTDTPMTPDRDDPRAAVRALLAERRARLFAQARFTASGRRVAWATIRTREDTP</sequence>
<protein>
    <submittedName>
        <fullName evidence="1">Uncharacterized protein</fullName>
    </submittedName>
</protein>
<evidence type="ECO:0000313" key="2">
    <source>
        <dbReference type="Proteomes" id="UP000469670"/>
    </source>
</evidence>
<dbReference type="RefSeq" id="WP_164200565.1">
    <property type="nucleotide sequence ID" value="NZ_JAAGMP010000314.1"/>
</dbReference>
<dbReference type="Proteomes" id="UP000469670">
    <property type="component" value="Unassembled WGS sequence"/>
</dbReference>
<reference evidence="1 2" key="1">
    <citation type="submission" date="2020-01" db="EMBL/GenBank/DDBJ databases">
        <title>Insect and environment-associated Actinomycetes.</title>
        <authorList>
            <person name="Currrie C."/>
            <person name="Chevrette M."/>
            <person name="Carlson C."/>
            <person name="Stubbendieck R."/>
            <person name="Wendt-Pienkowski E."/>
        </authorList>
    </citation>
    <scope>NUCLEOTIDE SEQUENCE [LARGE SCALE GENOMIC DNA]</scope>
    <source>
        <strain evidence="1 2">SID7590</strain>
    </source>
</reference>
<name>A0A7K3RRU6_9ACTN</name>
<comment type="caution">
    <text evidence="1">The sequence shown here is derived from an EMBL/GenBank/DDBJ whole genome shotgun (WGS) entry which is preliminary data.</text>
</comment>
<gene>
    <name evidence="1" type="ORF">G3I50_06530</name>
</gene>
<dbReference type="EMBL" id="JAAGMP010000314">
    <property type="protein sequence ID" value="NEC17919.1"/>
    <property type="molecule type" value="Genomic_DNA"/>
</dbReference>
<accession>A0A7K3RRU6</accession>